<feature type="compositionally biased region" description="Low complexity" evidence="4">
    <location>
        <begin position="130"/>
        <end position="141"/>
    </location>
</feature>
<dbReference type="PROSITE" id="PS50935">
    <property type="entry name" value="SSB"/>
    <property type="match status" value="1"/>
</dbReference>
<dbReference type="AlphaFoldDB" id="A0A4R1HZG0"/>
<keyword evidence="6" id="KW-1185">Reference proteome</keyword>
<protein>
    <recommendedName>
        <fullName evidence="2 3">Single-stranded DNA-binding protein</fullName>
    </recommendedName>
</protein>
<dbReference type="Pfam" id="PF00436">
    <property type="entry name" value="SSB"/>
    <property type="match status" value="1"/>
</dbReference>
<dbReference type="PIRSF" id="PIRSF002070">
    <property type="entry name" value="SSB"/>
    <property type="match status" value="1"/>
</dbReference>
<reference evidence="5 6" key="1">
    <citation type="submission" date="2019-03" db="EMBL/GenBank/DDBJ databases">
        <title>Sequencing the genomes of 1000 actinobacteria strains.</title>
        <authorList>
            <person name="Klenk H.-P."/>
        </authorList>
    </citation>
    <scope>NUCLEOTIDE SEQUENCE [LARGE SCALE GENOMIC DNA]</scope>
    <source>
        <strain evidence="5 6">DSM 44969</strain>
    </source>
</reference>
<dbReference type="SUPFAM" id="SSF50249">
    <property type="entry name" value="Nucleic acid-binding proteins"/>
    <property type="match status" value="1"/>
</dbReference>
<evidence type="ECO:0000256" key="1">
    <source>
        <dbReference type="ARBA" id="ARBA00023125"/>
    </source>
</evidence>
<proteinExistence type="predicted"/>
<dbReference type="Proteomes" id="UP000295560">
    <property type="component" value="Unassembled WGS sequence"/>
</dbReference>
<evidence type="ECO:0000256" key="2">
    <source>
        <dbReference type="PIRNR" id="PIRNR002070"/>
    </source>
</evidence>
<dbReference type="InterPro" id="IPR000424">
    <property type="entry name" value="Primosome_PriB/ssb"/>
</dbReference>
<dbReference type="InterPro" id="IPR012340">
    <property type="entry name" value="NA-bd_OB-fold"/>
</dbReference>
<evidence type="ECO:0000256" key="3">
    <source>
        <dbReference type="RuleBase" id="RU000524"/>
    </source>
</evidence>
<dbReference type="InterPro" id="IPR011344">
    <property type="entry name" value="ssDNA-bd"/>
</dbReference>
<dbReference type="GO" id="GO:0006260">
    <property type="term" value="P:DNA replication"/>
    <property type="evidence" value="ECO:0007669"/>
    <property type="project" value="InterPro"/>
</dbReference>
<dbReference type="PANTHER" id="PTHR10302">
    <property type="entry name" value="SINGLE-STRANDED DNA-BINDING PROTEIN"/>
    <property type="match status" value="1"/>
</dbReference>
<keyword evidence="1 2" id="KW-0238">DNA-binding</keyword>
<dbReference type="EMBL" id="SMFZ01000001">
    <property type="protein sequence ID" value="TCK25529.1"/>
    <property type="molecule type" value="Genomic_DNA"/>
</dbReference>
<name>A0A4R1HZG0_PSEEN</name>
<evidence type="ECO:0000313" key="5">
    <source>
        <dbReference type="EMBL" id="TCK25529.1"/>
    </source>
</evidence>
<dbReference type="NCBIfam" id="TIGR00621">
    <property type="entry name" value="ssb"/>
    <property type="match status" value="1"/>
</dbReference>
<dbReference type="GO" id="GO:0009295">
    <property type="term" value="C:nucleoid"/>
    <property type="evidence" value="ECO:0007669"/>
    <property type="project" value="TreeGrafter"/>
</dbReference>
<feature type="compositionally biased region" description="Low complexity" evidence="4">
    <location>
        <begin position="156"/>
        <end position="172"/>
    </location>
</feature>
<evidence type="ECO:0000256" key="4">
    <source>
        <dbReference type="SAM" id="MobiDB-lite"/>
    </source>
</evidence>
<organism evidence="5 6">
    <name type="scientific">Pseudonocardia endophytica</name>
    <dbReference type="NCBI Taxonomy" id="401976"/>
    <lineage>
        <taxon>Bacteria</taxon>
        <taxon>Bacillati</taxon>
        <taxon>Actinomycetota</taxon>
        <taxon>Actinomycetes</taxon>
        <taxon>Pseudonocardiales</taxon>
        <taxon>Pseudonocardiaceae</taxon>
        <taxon>Pseudonocardia</taxon>
    </lineage>
</organism>
<sequence>MRATYLTVTGNLTRDPVTRHTKDDHQITEFGLAHNYRKLDRTTGQWEDTEPTYYTVTCWRRLAENVDKCLEKGDPVVVHGKFTTREYETTNGQIRVQLKIEAESVGPDLQRTLAEPQRKSGNSVAPTPPADAAAPVPNTVPDAEDPDDDREDHGPAADVEAVLVDALPAGSQ</sequence>
<dbReference type="PANTHER" id="PTHR10302:SF27">
    <property type="entry name" value="SINGLE-STRANDED DNA-BINDING PROTEIN"/>
    <property type="match status" value="1"/>
</dbReference>
<feature type="region of interest" description="Disordered" evidence="4">
    <location>
        <begin position="114"/>
        <end position="172"/>
    </location>
</feature>
<comment type="caution">
    <text evidence="5">The sequence shown here is derived from an EMBL/GenBank/DDBJ whole genome shotgun (WGS) entry which is preliminary data.</text>
</comment>
<evidence type="ECO:0000313" key="6">
    <source>
        <dbReference type="Proteomes" id="UP000295560"/>
    </source>
</evidence>
<dbReference type="Gene3D" id="2.40.50.140">
    <property type="entry name" value="Nucleic acid-binding proteins"/>
    <property type="match status" value="1"/>
</dbReference>
<gene>
    <name evidence="5" type="ORF">EV378_1338</name>
</gene>
<dbReference type="RefSeq" id="WP_165922165.1">
    <property type="nucleotide sequence ID" value="NZ_SMFZ01000001.1"/>
</dbReference>
<dbReference type="GO" id="GO:0003697">
    <property type="term" value="F:single-stranded DNA binding"/>
    <property type="evidence" value="ECO:0007669"/>
    <property type="project" value="InterPro"/>
</dbReference>
<accession>A0A4R1HZG0</accession>
<dbReference type="CDD" id="cd04496">
    <property type="entry name" value="SSB_OBF"/>
    <property type="match status" value="1"/>
</dbReference>